<dbReference type="InterPro" id="IPR011611">
    <property type="entry name" value="PfkB_dom"/>
</dbReference>
<dbReference type="SUPFAM" id="SSF46785">
    <property type="entry name" value="Winged helix' DNA-binding domain"/>
    <property type="match status" value="1"/>
</dbReference>
<sequence length="383" mass="38943">MLIRLNQLTLLSMDLTPRERELLDLIRAAPLATPEELARQLGTTRAAVNVHVSNLLKKGALLGRGYVLAGEAPQKVVVVGGANMDLKARVRGEAVPGTSNPGVTSQSPGGVARNVAENLARLGVSAALVSAVGPDSLGDVLLRETEAAGVDVSGVLRVSGAATGSYTAVLGAGGELLLAVAAMDVMEHLTPAALRGLRASLRGAAWVVADGNLPADTLPTLLALAAETGVRVVYEPVSVPKAARLRPALAAGHVPYAVTPNLAELAALVGREVADSPAAIREAALELHALGAELVWVRRGERGSVLSLPDESHELPALPAAVVDVTGAGDAMLAAFLAGLVAGLTPLHAAREGHAAAALTVESPLTVVPDLSRAAIQARLAQS</sequence>
<dbReference type="Proteomes" id="UP000002524">
    <property type="component" value="Chromosome 1"/>
</dbReference>
<dbReference type="CDD" id="cd01941">
    <property type="entry name" value="YeiC_kinase_like"/>
    <property type="match status" value="1"/>
</dbReference>
<dbReference type="PaxDb" id="243230-DR_2312"/>
<dbReference type="PANTHER" id="PTHR42909">
    <property type="entry name" value="ZGC:136858"/>
    <property type="match status" value="1"/>
</dbReference>
<keyword evidence="1" id="KW-0808">Transferase</keyword>
<dbReference type="PATRIC" id="fig|243230.17.peg.2541"/>
<dbReference type="Pfam" id="PF00294">
    <property type="entry name" value="PfkB"/>
    <property type="match status" value="1"/>
</dbReference>
<evidence type="ECO:0000256" key="2">
    <source>
        <dbReference type="ARBA" id="ARBA00022777"/>
    </source>
</evidence>
<dbReference type="Gene3D" id="1.10.10.10">
    <property type="entry name" value="Winged helix-like DNA-binding domain superfamily/Winged helix DNA-binding domain"/>
    <property type="match status" value="1"/>
</dbReference>
<evidence type="ECO:0000256" key="1">
    <source>
        <dbReference type="ARBA" id="ARBA00022679"/>
    </source>
</evidence>
<proteinExistence type="predicted"/>
<keyword evidence="2 4" id="KW-0418">Kinase</keyword>
<evidence type="ECO:0000313" key="4">
    <source>
        <dbReference type="EMBL" id="AAF11859.1"/>
    </source>
</evidence>
<dbReference type="SUPFAM" id="SSF53613">
    <property type="entry name" value="Ribokinase-like"/>
    <property type="match status" value="1"/>
</dbReference>
<dbReference type="eggNOG" id="COG0524">
    <property type="taxonomic scope" value="Bacteria"/>
</dbReference>
<dbReference type="InterPro" id="IPR036388">
    <property type="entry name" value="WH-like_DNA-bd_sf"/>
</dbReference>
<dbReference type="EnsemblBacteria" id="AAF11859">
    <property type="protein sequence ID" value="AAF11859"/>
    <property type="gene ID" value="DR_2312"/>
</dbReference>
<evidence type="ECO:0000313" key="5">
    <source>
        <dbReference type="Proteomes" id="UP000002524"/>
    </source>
</evidence>
<dbReference type="PANTHER" id="PTHR42909:SF4">
    <property type="entry name" value="CARBOHYDRATE KINASE, PFKB FAMILY"/>
    <property type="match status" value="1"/>
</dbReference>
<accession>Q9RS15</accession>
<dbReference type="Pfam" id="PF13412">
    <property type="entry name" value="HTH_24"/>
    <property type="match status" value="1"/>
</dbReference>
<feature type="domain" description="Carbohydrate kinase PfkB" evidence="3">
    <location>
        <begin position="74"/>
        <end position="366"/>
    </location>
</feature>
<dbReference type="PROSITE" id="PS00584">
    <property type="entry name" value="PFKB_KINASES_2"/>
    <property type="match status" value="1"/>
</dbReference>
<gene>
    <name evidence="4" type="ordered locus">DR_2312</name>
</gene>
<name>Q9RS15_DEIRA</name>
<dbReference type="GO" id="GO:0016301">
    <property type="term" value="F:kinase activity"/>
    <property type="evidence" value="ECO:0007669"/>
    <property type="project" value="UniProtKB-KW"/>
</dbReference>
<dbReference type="GO" id="GO:0005737">
    <property type="term" value="C:cytoplasm"/>
    <property type="evidence" value="ECO:0000318"/>
    <property type="project" value="GO_Central"/>
</dbReference>
<dbReference type="OrthoDB" id="9806249at2"/>
<dbReference type="InParanoid" id="Q9RS15"/>
<dbReference type="eggNOG" id="COG2771">
    <property type="taxonomic scope" value="Bacteria"/>
</dbReference>
<reference evidence="4 5" key="1">
    <citation type="journal article" date="1999" name="Science">
        <title>Genome sequence of the radioresistant bacterium Deinococcus radiodurans R1.</title>
        <authorList>
            <person name="White O."/>
            <person name="Eisen J.A."/>
            <person name="Heidelberg J.F."/>
            <person name="Hickey E.K."/>
            <person name="Peterson J.D."/>
            <person name="Dodson R.J."/>
            <person name="Haft D.H."/>
            <person name="Gwinn M.L."/>
            <person name="Nelson W.C."/>
            <person name="Richardson D.L."/>
            <person name="Moffat K.S."/>
            <person name="Qin H."/>
            <person name="Jiang L."/>
            <person name="Pamphile W."/>
            <person name="Crosby M."/>
            <person name="Shen M."/>
            <person name="Vamathevan J.J."/>
            <person name="Lam P."/>
            <person name="McDonald L."/>
            <person name="Utterback T."/>
            <person name="Zalewski C."/>
            <person name="Makarova K.S."/>
            <person name="Aravind L."/>
            <person name="Daly M.J."/>
            <person name="Minton K.W."/>
            <person name="Fleischmann R.D."/>
            <person name="Ketchum K.A."/>
            <person name="Nelson K.E."/>
            <person name="Salzberg S."/>
            <person name="Smith H.O."/>
            <person name="Venter J.C."/>
            <person name="Fraser C.M."/>
        </authorList>
    </citation>
    <scope>NUCLEOTIDE SEQUENCE [LARGE SCALE GENOMIC DNA]</scope>
    <source>
        <strain evidence="5">ATCC 13939 / DSM 20539 / JCM 16871 / LMG 4051 / NBRC 15346 / NCIMB 9279 / R1 / VKM B-1422</strain>
    </source>
</reference>
<organism evidence="4 5">
    <name type="scientific">Deinococcus radiodurans (strain ATCC 13939 / DSM 20539 / JCM 16871 / CCUG 27074 / LMG 4051 / NBRC 15346 / NCIMB 9279 / VKM B-1422 / R1)</name>
    <dbReference type="NCBI Taxonomy" id="243230"/>
    <lineage>
        <taxon>Bacteria</taxon>
        <taxon>Thermotogati</taxon>
        <taxon>Deinococcota</taxon>
        <taxon>Deinococci</taxon>
        <taxon>Deinococcales</taxon>
        <taxon>Deinococcaceae</taxon>
        <taxon>Deinococcus</taxon>
    </lineage>
</organism>
<dbReference type="InterPro" id="IPR002173">
    <property type="entry name" value="Carboh/pur_kinase_PfkB_CS"/>
</dbReference>
<dbReference type="STRING" id="243230.DR_2312"/>
<dbReference type="PIR" id="D75288">
    <property type="entry name" value="D75288"/>
</dbReference>
<evidence type="ECO:0000259" key="3">
    <source>
        <dbReference type="Pfam" id="PF00294"/>
    </source>
</evidence>
<dbReference type="PROSITE" id="PS00583">
    <property type="entry name" value="PFKB_KINASES_1"/>
    <property type="match status" value="1"/>
</dbReference>
<dbReference type="AlphaFoldDB" id="Q9RS15"/>
<dbReference type="Gene3D" id="3.40.1190.20">
    <property type="match status" value="1"/>
</dbReference>
<dbReference type="KEGG" id="dra:DR_2312"/>
<dbReference type="InterPro" id="IPR029056">
    <property type="entry name" value="Ribokinase-like"/>
</dbReference>
<dbReference type="HOGENOM" id="CLU_027634_11_2_0"/>
<dbReference type="EMBL" id="AE000513">
    <property type="protein sequence ID" value="AAF11859.1"/>
    <property type="molecule type" value="Genomic_DNA"/>
</dbReference>
<dbReference type="InterPro" id="IPR036390">
    <property type="entry name" value="WH_DNA-bd_sf"/>
</dbReference>
<keyword evidence="5" id="KW-1185">Reference proteome</keyword>
<dbReference type="GO" id="GO:0004730">
    <property type="term" value="F:pseudouridylate synthase activity"/>
    <property type="evidence" value="ECO:0000318"/>
    <property type="project" value="GO_Central"/>
</dbReference>
<protein>
    <submittedName>
        <fullName evidence="4">Carbohydrate kinase, PfkB family</fullName>
    </submittedName>
</protein>